<name>A0ABV5VZN1_9BACL</name>
<sequence length="68" mass="7930">MDLHWVLPDHTIRETNVPHIHKLIFALEVVNSVCLEGNSYRVVRKELVVEEERCYMAISLAYPPLENV</sequence>
<proteinExistence type="predicted"/>
<dbReference type="EMBL" id="JBHMAG010000013">
    <property type="protein sequence ID" value="MFB9753769.1"/>
    <property type="molecule type" value="Genomic_DNA"/>
</dbReference>
<keyword evidence="2" id="KW-1185">Reference proteome</keyword>
<protein>
    <submittedName>
        <fullName evidence="1">Uncharacterized protein</fullName>
    </submittedName>
</protein>
<dbReference type="RefSeq" id="WP_344914944.1">
    <property type="nucleotide sequence ID" value="NZ_BAAAYO010000014.1"/>
</dbReference>
<evidence type="ECO:0000313" key="1">
    <source>
        <dbReference type="EMBL" id="MFB9753769.1"/>
    </source>
</evidence>
<comment type="caution">
    <text evidence="1">The sequence shown here is derived from an EMBL/GenBank/DDBJ whole genome shotgun (WGS) entry which is preliminary data.</text>
</comment>
<evidence type="ECO:0000313" key="2">
    <source>
        <dbReference type="Proteomes" id="UP001589619"/>
    </source>
</evidence>
<dbReference type="Proteomes" id="UP001589619">
    <property type="component" value="Unassembled WGS sequence"/>
</dbReference>
<organism evidence="1 2">
    <name type="scientific">Paenibacillus hodogayensis</name>
    <dbReference type="NCBI Taxonomy" id="279208"/>
    <lineage>
        <taxon>Bacteria</taxon>
        <taxon>Bacillati</taxon>
        <taxon>Bacillota</taxon>
        <taxon>Bacilli</taxon>
        <taxon>Bacillales</taxon>
        <taxon>Paenibacillaceae</taxon>
        <taxon>Paenibacillus</taxon>
    </lineage>
</organism>
<gene>
    <name evidence="1" type="ORF">ACFFNY_19550</name>
</gene>
<reference evidence="1 2" key="1">
    <citation type="submission" date="2024-09" db="EMBL/GenBank/DDBJ databases">
        <authorList>
            <person name="Sun Q."/>
            <person name="Mori K."/>
        </authorList>
    </citation>
    <scope>NUCLEOTIDE SEQUENCE [LARGE SCALE GENOMIC DNA]</scope>
    <source>
        <strain evidence="1 2">JCM 12520</strain>
    </source>
</reference>
<accession>A0ABV5VZN1</accession>